<dbReference type="HOGENOM" id="CLU_009583_27_6_5"/>
<keyword evidence="4" id="KW-0614">Plasmid</keyword>
<dbReference type="GO" id="GO:0009103">
    <property type="term" value="P:lipopolysaccharide biosynthetic process"/>
    <property type="evidence" value="ECO:0007669"/>
    <property type="project" value="TreeGrafter"/>
</dbReference>
<protein>
    <submittedName>
        <fullName evidence="4">Glycosyl transferase group 1</fullName>
    </submittedName>
</protein>
<evidence type="ECO:0000313" key="4">
    <source>
        <dbReference type="EMBL" id="AFK56814.1"/>
    </source>
</evidence>
<evidence type="ECO:0000259" key="2">
    <source>
        <dbReference type="Pfam" id="PF00534"/>
    </source>
</evidence>
<dbReference type="Pfam" id="PF13439">
    <property type="entry name" value="Glyco_transf_4"/>
    <property type="match status" value="1"/>
</dbReference>
<proteinExistence type="predicted"/>
<dbReference type="AlphaFoldDB" id="I3TVM6"/>
<dbReference type="RefSeq" id="WP_014747803.1">
    <property type="nucleotide sequence ID" value="NC_017958.1"/>
</dbReference>
<accession>I3TVM6</accession>
<dbReference type="CDD" id="cd03801">
    <property type="entry name" value="GT4_PimA-like"/>
    <property type="match status" value="1"/>
</dbReference>
<sequence length="396" mass="42809">MISADRPLRIALLTHSTNPRGGVVHALELADALVRLGHEAVVHAPDPDGRGFFRDTLAGTRSVPVTAPAGPGLAALVQSRIAGYLAYFEDPAARDFDIFHAQDGISGNALVTLRDRGLIGRAMRTVHHVDRFGDDRVDALEARSIRGADELFVVSRVWADELARRFGRQATVVGNGVDMTRFSPDADGREDGLRQRFGLGAGPVFLSVGGIEARKNSIAILQAFAQVRRLKPRARLVIAGGASVLDHDSYRARFEAARHACRLPANAVVVTGRLDHAEMPALYRIADTLVFPSLNEGFGLAVIEAMAAGLPVVTATIPPFTEHLAADEAVWCDPHSVASIADAMLVSLVEPLRSRLIAGGYRVAARHDWRRTAMAHLAQWRLLHETATPRGMPCPR</sequence>
<keyword evidence="5" id="KW-1185">Reference proteome</keyword>
<dbReference type="Gene3D" id="3.40.50.2000">
    <property type="entry name" value="Glycogen Phosphorylase B"/>
    <property type="match status" value="2"/>
</dbReference>
<organism evidence="4 5">
    <name type="scientific">Tistrella mobilis (strain KA081020-065)</name>
    <dbReference type="NCBI Taxonomy" id="1110502"/>
    <lineage>
        <taxon>Bacteria</taxon>
        <taxon>Pseudomonadati</taxon>
        <taxon>Pseudomonadota</taxon>
        <taxon>Alphaproteobacteria</taxon>
        <taxon>Geminicoccales</taxon>
        <taxon>Geminicoccaceae</taxon>
        <taxon>Tistrella</taxon>
    </lineage>
</organism>
<dbReference type="InterPro" id="IPR028098">
    <property type="entry name" value="Glyco_trans_4-like_N"/>
</dbReference>
<feature type="domain" description="Glycosyl transferase family 1" evidence="2">
    <location>
        <begin position="202"/>
        <end position="355"/>
    </location>
</feature>
<dbReference type="PATRIC" id="fig|1110502.3.peg.5068"/>
<dbReference type="InterPro" id="IPR001296">
    <property type="entry name" value="Glyco_trans_1"/>
</dbReference>
<dbReference type="PANTHER" id="PTHR46401">
    <property type="entry name" value="GLYCOSYLTRANSFERASE WBBK-RELATED"/>
    <property type="match status" value="1"/>
</dbReference>
<dbReference type="SUPFAM" id="SSF53756">
    <property type="entry name" value="UDP-Glycosyltransferase/glycogen phosphorylase"/>
    <property type="match status" value="1"/>
</dbReference>
<evidence type="ECO:0000256" key="1">
    <source>
        <dbReference type="ARBA" id="ARBA00022679"/>
    </source>
</evidence>
<dbReference type="Pfam" id="PF00534">
    <property type="entry name" value="Glycos_transf_1"/>
    <property type="match status" value="1"/>
</dbReference>
<dbReference type="GO" id="GO:0016757">
    <property type="term" value="F:glycosyltransferase activity"/>
    <property type="evidence" value="ECO:0007669"/>
    <property type="project" value="InterPro"/>
</dbReference>
<reference evidence="4 5" key="1">
    <citation type="journal article" date="2012" name="J. Am. Chem. Soc.">
        <title>Bacterial biosynthesis and maturation of the didemnin anti-cancer agents.</title>
        <authorList>
            <person name="Xu Y."/>
            <person name="Kersten R.D."/>
            <person name="Nam S.J."/>
            <person name="Lu L."/>
            <person name="Al-Suwailem A.M."/>
            <person name="Zheng H."/>
            <person name="Fenical W."/>
            <person name="Dorrestein P.C."/>
            <person name="Moore B.S."/>
            <person name="Qian P.Y."/>
        </authorList>
    </citation>
    <scope>NUCLEOTIDE SEQUENCE [LARGE SCALE GENOMIC DNA]</scope>
    <source>
        <strain evidence="4 5">KA081020-065</strain>
    </source>
</reference>
<dbReference type="Proteomes" id="UP000005258">
    <property type="component" value="Plasmid pTM3"/>
</dbReference>
<dbReference type="NCBIfam" id="TIGR04047">
    <property type="entry name" value="MSMEG_0565_glyc"/>
    <property type="match status" value="1"/>
</dbReference>
<evidence type="ECO:0000313" key="5">
    <source>
        <dbReference type="Proteomes" id="UP000005258"/>
    </source>
</evidence>
<dbReference type="KEGG" id="tmo:TMO_c0204"/>
<evidence type="ECO:0000259" key="3">
    <source>
        <dbReference type="Pfam" id="PF13439"/>
    </source>
</evidence>
<dbReference type="EMBL" id="CP003239">
    <property type="protein sequence ID" value="AFK56814.1"/>
    <property type="molecule type" value="Genomic_DNA"/>
</dbReference>
<name>I3TVM6_TISMK</name>
<feature type="domain" description="Glycosyltransferase subfamily 4-like N-terminal" evidence="3">
    <location>
        <begin position="20"/>
        <end position="181"/>
    </location>
</feature>
<dbReference type="InterPro" id="IPR023986">
    <property type="entry name" value="GlycosylTfrase_MSMEG0565"/>
</dbReference>
<gene>
    <name evidence="4" type="ordered locus">TMO_c0204</name>
</gene>
<dbReference type="PANTHER" id="PTHR46401:SF2">
    <property type="entry name" value="GLYCOSYLTRANSFERASE WBBK-RELATED"/>
    <property type="match status" value="1"/>
</dbReference>
<keyword evidence="1 4" id="KW-0808">Transferase</keyword>
<geneLocation type="plasmid" evidence="4 5">
    <name>pTM3</name>
</geneLocation>